<reference evidence="1 2" key="1">
    <citation type="submission" date="2018-06" db="EMBL/GenBank/DDBJ databases">
        <authorList>
            <consortium name="Pathogen Informatics"/>
            <person name="Doyle S."/>
        </authorList>
    </citation>
    <scope>NUCLEOTIDE SEQUENCE [LARGE SCALE GENOMIC DNA]</scope>
    <source>
        <strain evidence="1 2">NCTC13067</strain>
    </source>
</reference>
<dbReference type="EMBL" id="UGTM01000002">
    <property type="protein sequence ID" value="SUB94066.1"/>
    <property type="molecule type" value="Genomic_DNA"/>
</dbReference>
<protein>
    <submittedName>
        <fullName evidence="1">Uncharacterized protein</fullName>
    </submittedName>
</protein>
<dbReference type="AlphaFoldDB" id="A0A379ECE7"/>
<dbReference type="Proteomes" id="UP000255469">
    <property type="component" value="Unassembled WGS sequence"/>
</dbReference>
<accession>A0A379ECE7</accession>
<sequence>MQREDKGKAKGCKLGIENMLVLISLCYLPDFTFMVNSFPCCLKYAISFLCDLDRFA</sequence>
<organism evidence="1 2">
    <name type="scientific">Prevotella denticola</name>
    <dbReference type="NCBI Taxonomy" id="28129"/>
    <lineage>
        <taxon>Bacteria</taxon>
        <taxon>Pseudomonadati</taxon>
        <taxon>Bacteroidota</taxon>
        <taxon>Bacteroidia</taxon>
        <taxon>Bacteroidales</taxon>
        <taxon>Prevotellaceae</taxon>
        <taxon>Prevotella</taxon>
    </lineage>
</organism>
<evidence type="ECO:0000313" key="2">
    <source>
        <dbReference type="Proteomes" id="UP000255469"/>
    </source>
</evidence>
<evidence type="ECO:0000313" key="1">
    <source>
        <dbReference type="EMBL" id="SUB94066.1"/>
    </source>
</evidence>
<gene>
    <name evidence="1" type="ORF">NCTC13067_01926</name>
</gene>
<proteinExistence type="predicted"/>
<name>A0A379ECE7_9BACT</name>